<reference evidence="11" key="1">
    <citation type="submission" date="2021-01" db="EMBL/GenBank/DDBJ databases">
        <authorList>
            <person name="Zahm M."/>
            <person name="Roques C."/>
            <person name="Cabau C."/>
            <person name="Klopp C."/>
            <person name="Donnadieu C."/>
            <person name="Jouanno E."/>
            <person name="Lampietro C."/>
            <person name="Louis A."/>
            <person name="Herpin A."/>
            <person name="Echchiki A."/>
            <person name="Berthelot C."/>
            <person name="Parey E."/>
            <person name="Roest-Crollius H."/>
            <person name="Braasch I."/>
            <person name="Postlethwait J."/>
            <person name="Bobe J."/>
            <person name="Montfort J."/>
            <person name="Bouchez O."/>
            <person name="Begum T."/>
            <person name="Mejri S."/>
            <person name="Adams A."/>
            <person name="Chen W.-J."/>
            <person name="Guiguen Y."/>
        </authorList>
    </citation>
    <scope>NUCLEOTIDE SEQUENCE</scope>
    <source>
        <strain evidence="11">YG-15Mar2019-1</strain>
        <tissue evidence="11">Brain</tissue>
    </source>
</reference>
<feature type="domain" description="Tyrosine-protein phosphatase" evidence="9">
    <location>
        <begin position="26"/>
        <end position="291"/>
    </location>
</feature>
<dbReference type="EMBL" id="JAFDVH010000008">
    <property type="protein sequence ID" value="KAG7472687.1"/>
    <property type="molecule type" value="Genomic_DNA"/>
</dbReference>
<evidence type="ECO:0000313" key="11">
    <source>
        <dbReference type="EMBL" id="KAG7472687.1"/>
    </source>
</evidence>
<dbReference type="EC" id="3.1.3.48" evidence="2"/>
<keyword evidence="12" id="KW-1185">Reference proteome</keyword>
<dbReference type="GO" id="GO:0004726">
    <property type="term" value="F:non-membrane spanning protein tyrosine phosphatase activity"/>
    <property type="evidence" value="ECO:0007669"/>
    <property type="project" value="InterPro"/>
</dbReference>
<evidence type="ECO:0000256" key="8">
    <source>
        <dbReference type="SAM" id="MobiDB-lite"/>
    </source>
</evidence>
<evidence type="ECO:0000256" key="1">
    <source>
        <dbReference type="ARBA" id="ARBA00004496"/>
    </source>
</evidence>
<feature type="compositionally biased region" description="Basic and acidic residues" evidence="8">
    <location>
        <begin position="506"/>
        <end position="519"/>
    </location>
</feature>
<accession>A0A9D3Q0U3</accession>
<evidence type="ECO:0000256" key="2">
    <source>
        <dbReference type="ARBA" id="ARBA00013064"/>
    </source>
</evidence>
<keyword evidence="5" id="KW-0378">Hydrolase</keyword>
<dbReference type="SUPFAM" id="SSF52799">
    <property type="entry name" value="(Phosphotyrosine protein) phosphatases II"/>
    <property type="match status" value="1"/>
</dbReference>
<name>A0A9D3Q0U3_MEGAT</name>
<dbReference type="PROSITE" id="PS50055">
    <property type="entry name" value="TYR_PHOSPHATASE_PTP"/>
    <property type="match status" value="1"/>
</dbReference>
<feature type="region of interest" description="Disordered" evidence="8">
    <location>
        <begin position="451"/>
        <end position="475"/>
    </location>
</feature>
<dbReference type="PANTHER" id="PTHR45983">
    <property type="entry name" value="TYROSINE PHOSPHATSE N18, PUTATIVE-RELATED"/>
    <property type="match status" value="1"/>
</dbReference>
<dbReference type="InterPro" id="IPR000242">
    <property type="entry name" value="PTP_cat"/>
</dbReference>
<gene>
    <name evidence="11" type="ORF">MATL_G00111610</name>
</gene>
<dbReference type="Gene3D" id="3.90.190.10">
    <property type="entry name" value="Protein tyrosine phosphatase superfamily"/>
    <property type="match status" value="1"/>
</dbReference>
<protein>
    <recommendedName>
        <fullName evidence="2">protein-tyrosine-phosphatase</fullName>
        <ecNumber evidence="2">3.1.3.48</ecNumber>
    </recommendedName>
</protein>
<evidence type="ECO:0000256" key="4">
    <source>
        <dbReference type="ARBA" id="ARBA00022553"/>
    </source>
</evidence>
<dbReference type="PROSITE" id="PS00383">
    <property type="entry name" value="TYR_PHOSPHATASE_1"/>
    <property type="match status" value="1"/>
</dbReference>
<organism evidence="11 12">
    <name type="scientific">Megalops atlanticus</name>
    <name type="common">Tarpon</name>
    <name type="synonym">Clupea gigantea</name>
    <dbReference type="NCBI Taxonomy" id="7932"/>
    <lineage>
        <taxon>Eukaryota</taxon>
        <taxon>Metazoa</taxon>
        <taxon>Chordata</taxon>
        <taxon>Craniata</taxon>
        <taxon>Vertebrata</taxon>
        <taxon>Euteleostomi</taxon>
        <taxon>Actinopterygii</taxon>
        <taxon>Neopterygii</taxon>
        <taxon>Teleostei</taxon>
        <taxon>Elopiformes</taxon>
        <taxon>Megalopidae</taxon>
        <taxon>Megalops</taxon>
    </lineage>
</organism>
<comment type="similarity">
    <text evidence="7">Belongs to the protein-tyrosine phosphatase family. Non-receptor class 4 subfamily.</text>
</comment>
<keyword evidence="3" id="KW-0963">Cytoplasm</keyword>
<sequence length="519" mass="58130">MERQLMKFVDRVKSLKNIGSDGLDEIASEYSIIRAQAGDLKGSSGFTTEAGQLKDNVKKNRYKDILPYDQTRVPLSPLEKESESDYINASFIQGAIGNKRYIATQGPLSHTLGDFWRMVWQYDVKVIVMACREIELGKRKCERYWSSHTETSIFGAFAVTNLEEHSPNEEVVIRTLLVKYQEETRTISQFQYTAWPDHGIPYASDGILGMMVMVRKTQGASTAPILIHCSAGCGRTGVICTVDYVHDLLLTNRIREDFSVMEIVMAIRRQRPSAVQTKEQYEFVYHTVGQMFEKALLSQRNNYQNLTENHLPLYDDVHSVKIQRRQTSSCRAGDLQPKRKSNLLPQTSHPLGQKMNDTYAVVNKPKHRPPPESTSPPPTAHHYDNAGLGGPSPPADALYSTVKPKNRCSVIPASTATYDRVIPANDRGAEASVTSDQGDYELVAGVFSTSSRNATPANSHQIRRPSEARSSTDDDYEYISNPLKDVTSYCSPGGMGFNCRIKKPKGPRDPPAEWGRAER</sequence>
<feature type="compositionally biased region" description="Polar residues" evidence="8">
    <location>
        <begin position="451"/>
        <end position="460"/>
    </location>
</feature>
<keyword evidence="6" id="KW-0904">Protein phosphatase</keyword>
<dbReference type="InterPro" id="IPR047170">
    <property type="entry name" value="PTN12/18/22"/>
</dbReference>
<comment type="subcellular location">
    <subcellularLocation>
        <location evidence="1">Cytoplasm</location>
    </subcellularLocation>
</comment>
<proteinExistence type="inferred from homology"/>
<comment type="caution">
    <text evidence="11">The sequence shown here is derived from an EMBL/GenBank/DDBJ whole genome shotgun (WGS) entry which is preliminary data.</text>
</comment>
<evidence type="ECO:0000256" key="6">
    <source>
        <dbReference type="ARBA" id="ARBA00022912"/>
    </source>
</evidence>
<evidence type="ECO:0000313" key="12">
    <source>
        <dbReference type="Proteomes" id="UP001046870"/>
    </source>
</evidence>
<dbReference type="SMART" id="SM00404">
    <property type="entry name" value="PTPc_motif"/>
    <property type="match status" value="1"/>
</dbReference>
<dbReference type="FunFam" id="3.90.190.10:FF:000045">
    <property type="entry name" value="Tyrosine-protein phosphatase non-receptor type 12"/>
    <property type="match status" value="1"/>
</dbReference>
<evidence type="ECO:0000259" key="9">
    <source>
        <dbReference type="PROSITE" id="PS50055"/>
    </source>
</evidence>
<keyword evidence="4" id="KW-0597">Phosphoprotein</keyword>
<dbReference type="PROSITE" id="PS50056">
    <property type="entry name" value="TYR_PHOSPHATASE_2"/>
    <property type="match status" value="1"/>
</dbReference>
<evidence type="ECO:0000256" key="7">
    <source>
        <dbReference type="ARBA" id="ARBA00034734"/>
    </source>
</evidence>
<dbReference type="Proteomes" id="UP001046870">
    <property type="component" value="Chromosome 8"/>
</dbReference>
<dbReference type="InterPro" id="IPR003595">
    <property type="entry name" value="Tyr_Pase_cat"/>
</dbReference>
<dbReference type="PANTHER" id="PTHR45983:SF4">
    <property type="entry name" value="TYROSINE-PROTEIN PHOSPHATASE NON-RECEPTOR TYPE 18"/>
    <property type="match status" value="1"/>
</dbReference>
<dbReference type="GO" id="GO:0005634">
    <property type="term" value="C:nucleus"/>
    <property type="evidence" value="ECO:0007669"/>
    <property type="project" value="TreeGrafter"/>
</dbReference>
<dbReference type="OrthoDB" id="8609993at2759"/>
<evidence type="ECO:0000256" key="3">
    <source>
        <dbReference type="ARBA" id="ARBA00022490"/>
    </source>
</evidence>
<dbReference type="PRINTS" id="PR00700">
    <property type="entry name" value="PRTYPHPHTASE"/>
</dbReference>
<feature type="region of interest" description="Disordered" evidence="8">
    <location>
        <begin position="325"/>
        <end position="393"/>
    </location>
</feature>
<dbReference type="SMART" id="SM00194">
    <property type="entry name" value="PTPc"/>
    <property type="match status" value="1"/>
</dbReference>
<evidence type="ECO:0000256" key="5">
    <source>
        <dbReference type="ARBA" id="ARBA00022801"/>
    </source>
</evidence>
<feature type="domain" description="Tyrosine specific protein phosphatases" evidence="10">
    <location>
        <begin position="208"/>
        <end position="282"/>
    </location>
</feature>
<dbReference type="InterPro" id="IPR029021">
    <property type="entry name" value="Prot-tyrosine_phosphatase-like"/>
</dbReference>
<feature type="region of interest" description="Disordered" evidence="8">
    <location>
        <begin position="499"/>
        <end position="519"/>
    </location>
</feature>
<dbReference type="InterPro" id="IPR016130">
    <property type="entry name" value="Tyr_Pase_AS"/>
</dbReference>
<dbReference type="AlphaFoldDB" id="A0A9D3Q0U3"/>
<evidence type="ECO:0000259" key="10">
    <source>
        <dbReference type="PROSITE" id="PS50056"/>
    </source>
</evidence>
<dbReference type="InterPro" id="IPR000387">
    <property type="entry name" value="Tyr_Pase_dom"/>
</dbReference>
<dbReference type="GO" id="GO:0005737">
    <property type="term" value="C:cytoplasm"/>
    <property type="evidence" value="ECO:0007669"/>
    <property type="project" value="UniProtKB-SubCell"/>
</dbReference>
<dbReference type="Pfam" id="PF00102">
    <property type="entry name" value="Y_phosphatase"/>
    <property type="match status" value="1"/>
</dbReference>